<dbReference type="InterPro" id="IPR051267">
    <property type="entry name" value="STEAP_metalloreductase"/>
</dbReference>
<accession>A0ABP7BSD5</accession>
<dbReference type="Gene3D" id="3.40.50.720">
    <property type="entry name" value="NAD(P)-binding Rossmann-like Domain"/>
    <property type="match status" value="1"/>
</dbReference>
<evidence type="ECO:0000313" key="4">
    <source>
        <dbReference type="Proteomes" id="UP001410795"/>
    </source>
</evidence>
<keyword evidence="4" id="KW-1185">Reference proteome</keyword>
<proteinExistence type="predicted"/>
<gene>
    <name evidence="3" type="ORF">GCM10022202_33540</name>
</gene>
<reference evidence="4" key="1">
    <citation type="journal article" date="2019" name="Int. J. Syst. Evol. Microbiol.">
        <title>The Global Catalogue of Microorganisms (GCM) 10K type strain sequencing project: providing services to taxonomists for standard genome sequencing and annotation.</title>
        <authorList>
            <consortium name="The Broad Institute Genomics Platform"/>
            <consortium name="The Broad Institute Genome Sequencing Center for Infectious Disease"/>
            <person name="Wu L."/>
            <person name="Ma J."/>
        </authorList>
    </citation>
    <scope>NUCLEOTIDE SEQUENCE [LARGE SCALE GENOMIC DNA]</scope>
    <source>
        <strain evidence="4">JCM 16546</strain>
    </source>
</reference>
<organism evidence="3 4">
    <name type="scientific">Microbacterium marinilacus</name>
    <dbReference type="NCBI Taxonomy" id="415209"/>
    <lineage>
        <taxon>Bacteria</taxon>
        <taxon>Bacillati</taxon>
        <taxon>Actinomycetota</taxon>
        <taxon>Actinomycetes</taxon>
        <taxon>Micrococcales</taxon>
        <taxon>Microbacteriaceae</taxon>
        <taxon>Microbacterium</taxon>
    </lineage>
</organism>
<dbReference type="PANTHER" id="PTHR14239">
    <property type="entry name" value="DUDULIN-RELATED"/>
    <property type="match status" value="1"/>
</dbReference>
<comment type="caution">
    <text evidence="3">The sequence shown here is derived from an EMBL/GenBank/DDBJ whole genome shotgun (WGS) entry which is preliminary data.</text>
</comment>
<dbReference type="InterPro" id="IPR028939">
    <property type="entry name" value="P5C_Rdtase_cat_N"/>
</dbReference>
<dbReference type="SUPFAM" id="SSF51735">
    <property type="entry name" value="NAD(P)-binding Rossmann-fold domains"/>
    <property type="match status" value="1"/>
</dbReference>
<dbReference type="Proteomes" id="UP001410795">
    <property type="component" value="Unassembled WGS sequence"/>
</dbReference>
<dbReference type="EMBL" id="BAAAYV010000025">
    <property type="protein sequence ID" value="GAA3668744.1"/>
    <property type="molecule type" value="Genomic_DNA"/>
</dbReference>
<sequence length="207" mass="20231">MSAVTIIGAGNIGGAVAALAAKAGASLQILARDPEKANTVAAPLGASAGRIGDAIAGEIVVLALPYGAVAEVLGAYGADLNGKVLVDVTNPIDFATFDSLVVPADSSAARLIQDAVPDAHVVKAFNANLGATLATGTAGPVPTTVLVAGDDASAKRSIVDLAVAGGLRAVDAGALARARELEALAFLQITLAAAEKTPWTGGFALVG</sequence>
<evidence type="ECO:0000256" key="1">
    <source>
        <dbReference type="ARBA" id="ARBA00023002"/>
    </source>
</evidence>
<keyword evidence="1" id="KW-0560">Oxidoreductase</keyword>
<evidence type="ECO:0000313" key="3">
    <source>
        <dbReference type="EMBL" id="GAA3668744.1"/>
    </source>
</evidence>
<dbReference type="InterPro" id="IPR036291">
    <property type="entry name" value="NAD(P)-bd_dom_sf"/>
</dbReference>
<protein>
    <recommendedName>
        <fullName evidence="2">Pyrroline-5-carboxylate reductase catalytic N-terminal domain-containing protein</fullName>
    </recommendedName>
</protein>
<name>A0ABP7BSD5_9MICO</name>
<feature type="domain" description="Pyrroline-5-carboxylate reductase catalytic N-terminal" evidence="2">
    <location>
        <begin position="4"/>
        <end position="91"/>
    </location>
</feature>
<dbReference type="RefSeq" id="WP_221858058.1">
    <property type="nucleotide sequence ID" value="NZ_BAAAYV010000025.1"/>
</dbReference>
<dbReference type="Pfam" id="PF03807">
    <property type="entry name" value="F420_oxidored"/>
    <property type="match status" value="1"/>
</dbReference>
<evidence type="ECO:0000259" key="2">
    <source>
        <dbReference type="Pfam" id="PF03807"/>
    </source>
</evidence>
<dbReference type="PANTHER" id="PTHR14239:SF10">
    <property type="entry name" value="REDUCTASE"/>
    <property type="match status" value="1"/>
</dbReference>